<keyword evidence="1" id="KW-1133">Transmembrane helix</keyword>
<dbReference type="InterPro" id="IPR010621">
    <property type="entry name" value="DUF1214"/>
</dbReference>
<dbReference type="PIRSF" id="PIRSF009471">
    <property type="entry name" value="UCP009471"/>
    <property type="match status" value="1"/>
</dbReference>
<protein>
    <recommendedName>
        <fullName evidence="2">DUF1214 domain-containing protein</fullName>
    </recommendedName>
</protein>
<name>A0A0B8ZSF9_9SPHN</name>
<dbReference type="InterPro" id="IPR037049">
    <property type="entry name" value="DUF1214_C_sf"/>
</dbReference>
<dbReference type="SUPFAM" id="SSF160935">
    <property type="entry name" value="VPA0735-like"/>
    <property type="match status" value="1"/>
</dbReference>
<dbReference type="Gene3D" id="2.60.120.600">
    <property type="entry name" value="Domain of unknown function DUF1214, C-terminal domain"/>
    <property type="match status" value="1"/>
</dbReference>
<evidence type="ECO:0000313" key="3">
    <source>
        <dbReference type="EMBL" id="KHS49099.1"/>
    </source>
</evidence>
<keyword evidence="4" id="KW-1185">Reference proteome</keyword>
<evidence type="ECO:0000256" key="1">
    <source>
        <dbReference type="SAM" id="Phobius"/>
    </source>
</evidence>
<feature type="transmembrane region" description="Helical" evidence="1">
    <location>
        <begin position="12"/>
        <end position="31"/>
    </location>
</feature>
<keyword evidence="1" id="KW-0472">Membrane</keyword>
<reference evidence="3 4" key="1">
    <citation type="submission" date="2014-10" db="EMBL/GenBank/DDBJ databases">
        <title>Draft genome sequence of Novosphingobium subterraneum DSM 12447.</title>
        <authorList>
            <person name="Gan H.M."/>
            <person name="Gan H.Y."/>
            <person name="Savka M.A."/>
        </authorList>
    </citation>
    <scope>NUCLEOTIDE SEQUENCE [LARGE SCALE GENOMIC DNA]</scope>
    <source>
        <strain evidence="3 4">DSM 12447</strain>
    </source>
</reference>
<sequence length="199" mass="21334">MSVRSPAKAVGVLAMVAIGLVVGAASAIIALKHVGMGSEEYSGWSGSRVTGSAEAGPLLRARVALTGLLALNRSQAIYFTRKVDDLGEPLREDCHYRLVGGPLPGKWWSITAYASDDYLPQNKDDALSVDASEVTPDQRGIWEAEVGPSANPAMPWLSTRQAGEFDLTLRIYNPASQAQRDFASIAFPKVERISCGESR</sequence>
<comment type="caution">
    <text evidence="3">The sequence shown here is derived from an EMBL/GenBank/DDBJ whole genome shotgun (WGS) entry which is preliminary data.</text>
</comment>
<evidence type="ECO:0000259" key="2">
    <source>
        <dbReference type="Pfam" id="PF06742"/>
    </source>
</evidence>
<dbReference type="EMBL" id="JRVC01000002">
    <property type="protein sequence ID" value="KHS49099.1"/>
    <property type="molecule type" value="Genomic_DNA"/>
</dbReference>
<dbReference type="PANTHER" id="PTHR36509:SF2">
    <property type="entry name" value="BLL3101 PROTEIN"/>
    <property type="match status" value="1"/>
</dbReference>
<dbReference type="Pfam" id="PF06742">
    <property type="entry name" value="DUF1214"/>
    <property type="match status" value="1"/>
</dbReference>
<accession>A0A0B8ZSF9</accession>
<keyword evidence="1" id="KW-0812">Transmembrane</keyword>
<gene>
    <name evidence="3" type="ORF">NJ75_00534</name>
</gene>
<dbReference type="PATRIC" id="fig|48936.3.peg.542"/>
<proteinExistence type="predicted"/>
<dbReference type="Proteomes" id="UP000031338">
    <property type="component" value="Unassembled WGS sequence"/>
</dbReference>
<evidence type="ECO:0000313" key="4">
    <source>
        <dbReference type="Proteomes" id="UP000031338"/>
    </source>
</evidence>
<dbReference type="STRING" id="48936.NJ75_00534"/>
<dbReference type="AlphaFoldDB" id="A0A0B8ZSF9"/>
<organism evidence="3 4">
    <name type="scientific">Novosphingobium subterraneum</name>
    <dbReference type="NCBI Taxonomy" id="48936"/>
    <lineage>
        <taxon>Bacteria</taxon>
        <taxon>Pseudomonadati</taxon>
        <taxon>Pseudomonadota</taxon>
        <taxon>Alphaproteobacteria</taxon>
        <taxon>Sphingomonadales</taxon>
        <taxon>Sphingomonadaceae</taxon>
        <taxon>Novosphingobium</taxon>
    </lineage>
</organism>
<feature type="domain" description="DUF1214" evidence="2">
    <location>
        <begin position="75"/>
        <end position="175"/>
    </location>
</feature>
<dbReference type="InterPro" id="IPR012038">
    <property type="entry name" value="UCP009471"/>
</dbReference>
<dbReference type="PANTHER" id="PTHR36509">
    <property type="entry name" value="BLL3101 PROTEIN"/>
    <property type="match status" value="1"/>
</dbReference>